<keyword evidence="3" id="KW-1185">Reference proteome</keyword>
<feature type="transmembrane region" description="Helical" evidence="1">
    <location>
        <begin position="35"/>
        <end position="55"/>
    </location>
</feature>
<gene>
    <name evidence="2" type="ORF">FG382_19080</name>
</gene>
<evidence type="ECO:0000313" key="3">
    <source>
        <dbReference type="Proteomes" id="UP000317316"/>
    </source>
</evidence>
<organism evidence="2 3">
    <name type="scientific">Psychrobacillus lasiicapitis</name>
    <dbReference type="NCBI Taxonomy" id="1636719"/>
    <lineage>
        <taxon>Bacteria</taxon>
        <taxon>Bacillati</taxon>
        <taxon>Bacillota</taxon>
        <taxon>Bacilli</taxon>
        <taxon>Bacillales</taxon>
        <taxon>Bacillaceae</taxon>
        <taxon>Psychrobacillus</taxon>
    </lineage>
</organism>
<protein>
    <recommendedName>
        <fullName evidence="4">Permease</fullName>
    </recommendedName>
</protein>
<name>A0A544SWC4_9BACI</name>
<proteinExistence type="predicted"/>
<dbReference type="EMBL" id="VDGH01000013">
    <property type="protein sequence ID" value="TQR09498.1"/>
    <property type="molecule type" value="Genomic_DNA"/>
</dbReference>
<feature type="transmembrane region" description="Helical" evidence="1">
    <location>
        <begin position="67"/>
        <end position="87"/>
    </location>
</feature>
<dbReference type="RefSeq" id="WP_142540475.1">
    <property type="nucleotide sequence ID" value="NZ_BMIE01000015.1"/>
</dbReference>
<dbReference type="OrthoDB" id="2721173at2"/>
<evidence type="ECO:0008006" key="4">
    <source>
        <dbReference type="Google" id="ProtNLM"/>
    </source>
</evidence>
<keyword evidence="1" id="KW-0472">Membrane</keyword>
<comment type="caution">
    <text evidence="2">The sequence shown here is derived from an EMBL/GenBank/DDBJ whole genome shotgun (WGS) entry which is preliminary data.</text>
</comment>
<feature type="transmembrane region" description="Helical" evidence="1">
    <location>
        <begin position="7"/>
        <end position="29"/>
    </location>
</feature>
<reference evidence="2 3" key="1">
    <citation type="submission" date="2019-05" db="EMBL/GenBank/DDBJ databases">
        <title>Psychrobacillus vulpis sp. nov., a new species isolated from feces of a red fox that inhabits in The Tablas de Daimiel Natural Park, Albacete, Spain.</title>
        <authorList>
            <person name="Rodriguez M."/>
            <person name="Reina J.C."/>
            <person name="Bejar V."/>
            <person name="Llamas I."/>
        </authorList>
    </citation>
    <scope>NUCLEOTIDE SEQUENCE [LARGE SCALE GENOMIC DNA]</scope>
    <source>
        <strain evidence="2 3">NEAU-3TGS17</strain>
    </source>
</reference>
<evidence type="ECO:0000256" key="1">
    <source>
        <dbReference type="SAM" id="Phobius"/>
    </source>
</evidence>
<dbReference type="AlphaFoldDB" id="A0A544SWC4"/>
<keyword evidence="1" id="KW-0812">Transmembrane</keyword>
<accession>A0A544SWC4</accession>
<keyword evidence="1" id="KW-1133">Transmembrane helix</keyword>
<dbReference type="Proteomes" id="UP000317316">
    <property type="component" value="Unassembled WGS sequence"/>
</dbReference>
<evidence type="ECO:0000313" key="2">
    <source>
        <dbReference type="EMBL" id="TQR09498.1"/>
    </source>
</evidence>
<feature type="transmembrane region" description="Helical" evidence="1">
    <location>
        <begin position="99"/>
        <end position="120"/>
    </location>
</feature>
<sequence>MNNKRVAFLIIGVMLFNAVIVNGTSIINGRFPDRLMTIALTIMSFGLAYLAPHFTEKDECAQMIRERAIYISYFWCVSYVIILMLIFNPTSNIDLISFHTLTIFAVLYISTVFLNMVYYAEKY</sequence>